<dbReference type="InterPro" id="IPR058779">
    <property type="entry name" value="Ig_NUP210_13th"/>
</dbReference>
<dbReference type="Proteomes" id="UP000791440">
    <property type="component" value="Unassembled WGS sequence"/>
</dbReference>
<reference evidence="7" key="2">
    <citation type="submission" date="2020-12" db="EMBL/GenBank/DDBJ databases">
        <authorList>
            <person name="Kanost M."/>
        </authorList>
    </citation>
    <scope>NUCLEOTIDE SEQUENCE</scope>
</reference>
<dbReference type="PANTHER" id="PTHR23019">
    <property type="entry name" value="NUCLEAR PORE MEMBRANE GLYCOPROTEIN GP210-RELATED"/>
    <property type="match status" value="1"/>
</dbReference>
<feature type="chain" id="PRO_5037011202" description="Nuclear pore membrane glycoprotein 210" evidence="3">
    <location>
        <begin position="23"/>
        <end position="1711"/>
    </location>
</feature>
<feature type="domain" description="NUP210 Ig-like" evidence="5">
    <location>
        <begin position="122"/>
        <end position="220"/>
    </location>
</feature>
<dbReference type="OrthoDB" id="361283at2759"/>
<evidence type="ECO:0000313" key="8">
    <source>
        <dbReference type="Proteomes" id="UP000791440"/>
    </source>
</evidence>
<feature type="domain" description="NUP210 Ig-like" evidence="4">
    <location>
        <begin position="23"/>
        <end position="113"/>
    </location>
</feature>
<keyword evidence="3" id="KW-0732">Signal</keyword>
<feature type="transmembrane region" description="Helical" evidence="2">
    <location>
        <begin position="1621"/>
        <end position="1638"/>
    </location>
</feature>
<protein>
    <recommendedName>
        <fullName evidence="9">Nuclear pore membrane glycoprotein 210</fullName>
    </recommendedName>
</protein>
<evidence type="ECO:0000256" key="3">
    <source>
        <dbReference type="SAM" id="SignalP"/>
    </source>
</evidence>
<evidence type="ECO:0000256" key="2">
    <source>
        <dbReference type="SAM" id="Phobius"/>
    </source>
</evidence>
<name>A0A921ZCM0_MANSE</name>
<dbReference type="EMBL" id="JH668482">
    <property type="protein sequence ID" value="KAG6455115.1"/>
    <property type="molecule type" value="Genomic_DNA"/>
</dbReference>
<proteinExistence type="predicted"/>
<keyword evidence="8" id="KW-1185">Reference proteome</keyword>
<reference evidence="7" key="1">
    <citation type="journal article" date="2016" name="Insect Biochem. Mol. Biol.">
        <title>Multifaceted biological insights from a draft genome sequence of the tobacco hornworm moth, Manduca sexta.</title>
        <authorList>
            <person name="Kanost M.R."/>
            <person name="Arrese E.L."/>
            <person name="Cao X."/>
            <person name="Chen Y.R."/>
            <person name="Chellapilla S."/>
            <person name="Goldsmith M.R."/>
            <person name="Grosse-Wilde E."/>
            <person name="Heckel D.G."/>
            <person name="Herndon N."/>
            <person name="Jiang H."/>
            <person name="Papanicolaou A."/>
            <person name="Qu J."/>
            <person name="Soulages J.L."/>
            <person name="Vogel H."/>
            <person name="Walters J."/>
            <person name="Waterhouse R.M."/>
            <person name="Ahn S.J."/>
            <person name="Almeida F.C."/>
            <person name="An C."/>
            <person name="Aqrawi P."/>
            <person name="Bretschneider A."/>
            <person name="Bryant W.B."/>
            <person name="Bucks S."/>
            <person name="Chao H."/>
            <person name="Chevignon G."/>
            <person name="Christen J.M."/>
            <person name="Clarke D.F."/>
            <person name="Dittmer N.T."/>
            <person name="Ferguson L.C.F."/>
            <person name="Garavelou S."/>
            <person name="Gordon K.H.J."/>
            <person name="Gunaratna R.T."/>
            <person name="Han Y."/>
            <person name="Hauser F."/>
            <person name="He Y."/>
            <person name="Heidel-Fischer H."/>
            <person name="Hirsh A."/>
            <person name="Hu Y."/>
            <person name="Jiang H."/>
            <person name="Kalra D."/>
            <person name="Klinner C."/>
            <person name="Konig C."/>
            <person name="Kovar C."/>
            <person name="Kroll A.R."/>
            <person name="Kuwar S.S."/>
            <person name="Lee S.L."/>
            <person name="Lehman R."/>
            <person name="Li K."/>
            <person name="Li Z."/>
            <person name="Liang H."/>
            <person name="Lovelace S."/>
            <person name="Lu Z."/>
            <person name="Mansfield J.H."/>
            <person name="McCulloch K.J."/>
            <person name="Mathew T."/>
            <person name="Morton B."/>
            <person name="Muzny D.M."/>
            <person name="Neunemann D."/>
            <person name="Ongeri F."/>
            <person name="Pauchet Y."/>
            <person name="Pu L.L."/>
            <person name="Pyrousis I."/>
            <person name="Rao X.J."/>
            <person name="Redding A."/>
            <person name="Roesel C."/>
            <person name="Sanchez-Gracia A."/>
            <person name="Schaack S."/>
            <person name="Shukla A."/>
            <person name="Tetreau G."/>
            <person name="Wang Y."/>
            <person name="Xiong G.H."/>
            <person name="Traut W."/>
            <person name="Walsh T.K."/>
            <person name="Worley K.C."/>
            <person name="Wu D."/>
            <person name="Wu W."/>
            <person name="Wu Y.Q."/>
            <person name="Zhang X."/>
            <person name="Zou Z."/>
            <person name="Zucker H."/>
            <person name="Briscoe A.D."/>
            <person name="Burmester T."/>
            <person name="Clem R.J."/>
            <person name="Feyereisen R."/>
            <person name="Grimmelikhuijzen C.J.P."/>
            <person name="Hamodrakas S.J."/>
            <person name="Hansson B.S."/>
            <person name="Huguet E."/>
            <person name="Jermiin L.S."/>
            <person name="Lan Q."/>
            <person name="Lehman H.K."/>
            <person name="Lorenzen M."/>
            <person name="Merzendorfer H."/>
            <person name="Michalopoulos I."/>
            <person name="Morton D.B."/>
            <person name="Muthukrishnan S."/>
            <person name="Oakeshott J.G."/>
            <person name="Palmer W."/>
            <person name="Park Y."/>
            <person name="Passarelli A.L."/>
            <person name="Rozas J."/>
            <person name="Schwartz L.M."/>
            <person name="Smith W."/>
            <person name="Southgate A."/>
            <person name="Vilcinskas A."/>
            <person name="Vogt R."/>
            <person name="Wang P."/>
            <person name="Werren J."/>
            <person name="Yu X.Q."/>
            <person name="Zhou J.J."/>
            <person name="Brown S.J."/>
            <person name="Scherer S.E."/>
            <person name="Richards S."/>
            <person name="Blissard G.W."/>
        </authorList>
    </citation>
    <scope>NUCLEOTIDE SEQUENCE</scope>
</reference>
<dbReference type="InterPro" id="IPR055096">
    <property type="entry name" value="Ig_NUP210_1st"/>
</dbReference>
<accession>A0A921ZCM0</accession>
<dbReference type="InterPro" id="IPR045197">
    <property type="entry name" value="NUP210-like"/>
</dbReference>
<evidence type="ECO:0000259" key="6">
    <source>
        <dbReference type="Pfam" id="PF26181"/>
    </source>
</evidence>
<dbReference type="GO" id="GO:0005643">
    <property type="term" value="C:nuclear pore"/>
    <property type="evidence" value="ECO:0007669"/>
    <property type="project" value="TreeGrafter"/>
</dbReference>
<evidence type="ECO:0000313" key="7">
    <source>
        <dbReference type="EMBL" id="KAG6455115.1"/>
    </source>
</evidence>
<feature type="compositionally biased region" description="Pro residues" evidence="1">
    <location>
        <begin position="1663"/>
        <end position="1676"/>
    </location>
</feature>
<dbReference type="Pfam" id="PF22969">
    <property type="entry name" value="Ig_NUP210_2nd"/>
    <property type="match status" value="1"/>
</dbReference>
<feature type="signal peptide" evidence="3">
    <location>
        <begin position="1"/>
        <end position="22"/>
    </location>
</feature>
<sequence length="1711" mass="182977">MESGNIAAIFLLLISSIYLCQSAKINTPRVLLPWFENLYVNFTFEIIDGGCYEWSLSRDDIIDLEPLYEDTWGHCSRSARVSVSKTCVSPGTVIILAQEVNSGEILRGDVDVDKVDSLKVLSTTWKLYLEEAPEAFEVIASDDQGNTFSTLEGVPFEWSVKNIGSSIGQENLVNFVQWSDTDYEAPRGVAELEAIGLRSYSVLLYGQAMGDCQVTVCLGDICTNVNLQVVPSVVLTPATAIIALGDTLRYKVVKVFAGRLTIQNIQDTVYYTKLPENNIADLEDSVSLVRGLQIGTTSIYLMSGATEVTSAVLTVANPYSIRVTLRPSGLIIRGEKFIIHSILLDAEGHAITAGDEVLIRLSVEGDANVDLLRSTENGTLTDAMAQNAGTFTVTARLHSIAGKVISQKVEGQVSAVVEDPLEVIPPELYVAWTETKQEVQLKHRGGGEEPVTWSLGETVTDAFSLTPAGDMLVRGVGSVAVHVHLTRHPHVRATGRVWSSPMELLQVSSSGLARVGRPHQLHIALTAAHPSNGELYNYHVCDCASFAVSLLEGPEPQNFTSAPWIQPAEGACCVIEVVFVSSGVSTLRVSRARVADTARVAVSAAPALLWPHKAAALVGATLPVIAEGESLVPQASESRVAELTPRDGPPPYNHPDVHLFTLKCHKKGETSLELWSRGAWESESLRLEAACAPAVARLRLEPPDTPGNCSSPARIWLRPGHEVSVKVMLFDAIGRELLDERGPRVSWDIDPNHIGIEYRSTDRLFVQTHPDFEPVPVPQKFYQLVIANEKAIGWSGVLKASIDDVTASIQAKVVAPLKCEPLQVHMAWEGENSSSVGTVRGGSGKYLVEAGGGAAGAVRGGELLLQAPAPGLYHVRVADMCVHDEHTVEVHMEEIFSVEVSTSRAVSVGGCVPISALVKGISQRYLSISSSPEWRTHGHVIVRDGQLCGIKEGTGRVRAAVGGVWSSDVEIGVFGALRVEVSHARIAVGAKLQLRARGGPPAHLAAAHYRAVPPHPAIEVTSTGLVHGLAMGTARVKLVAVDGANVEIDSAEAEIEVVPVTGIQARAATRTLLVGAPAPLWLEAEGLSAASLAALHPPPRVTWSLRDPVSARLYTSYNDDLLERSIAEGLSVRVVPLKPGVITIDVRVRNMGQVAETRSWDSTIEIVAISDITTSVKGSSKDMTSGDRLALAVGAVVRLQSSPRSSWKAYREGVFNVTANGELRALAPGYGVVVAHHKDERINVYRETVIHVEVSVPQYCTAEAGAEEGAVRVRARSSVGRALLAPHADVSAHPAALAHAQYAHDSVLGTELLIAGVEPAGTFMTFSSTVAGVTVTDEVWVPGNDASTERIVATGGWLVCLRGEGWRSGAGVALAGARGVTLALLTAAAGAKHTLRRERPVALLTLHQLPVQQLEFLAGEWPAALVPLTTTAAGLTQGPIICTEEQKYALEGVQVNLPYTCRTETPHIAEPALDIINGQMGCKIIPGVPITEAMDVEVCAEWGVMRACRRTALVPAIRVSRERVSAAHAPATFSVLGHPRALRLVKITSSPGLKVDSVAKEDEIIVTVSNDVSSTCGLGGYGWVNVHSKLTAQELKVDVQRECDVAYGTVLGALFSLIRPYLSTLATIVAAIGAYIYIQSKLQQKIMVRMPTAPAQTAAMPLPVTPAPESPTPLSPRPRQWSRSPPAAMLPAAPAYGDASFSPNSQRRLMQ</sequence>
<feature type="region of interest" description="Disordered" evidence="1">
    <location>
        <begin position="1659"/>
        <end position="1711"/>
    </location>
</feature>
<feature type="compositionally biased region" description="Polar residues" evidence="1">
    <location>
        <begin position="1701"/>
        <end position="1711"/>
    </location>
</feature>
<evidence type="ECO:0000259" key="5">
    <source>
        <dbReference type="Pfam" id="PF22969"/>
    </source>
</evidence>
<evidence type="ECO:0000259" key="4">
    <source>
        <dbReference type="Pfam" id="PF22967"/>
    </source>
</evidence>
<dbReference type="InterPro" id="IPR055097">
    <property type="entry name" value="Ig_NUP210_2nd"/>
</dbReference>
<keyword evidence="2" id="KW-0812">Transmembrane</keyword>
<feature type="compositionally biased region" description="Low complexity" evidence="1">
    <location>
        <begin position="1677"/>
        <end position="1695"/>
    </location>
</feature>
<feature type="domain" description="NUP210 Ig-like" evidence="6">
    <location>
        <begin position="1060"/>
        <end position="1155"/>
    </location>
</feature>
<comment type="caution">
    <text evidence="7">The sequence shown here is derived from an EMBL/GenBank/DDBJ whole genome shotgun (WGS) entry which is preliminary data.</text>
</comment>
<dbReference type="Pfam" id="PF26181">
    <property type="entry name" value="Ig_NUP210_13th"/>
    <property type="match status" value="1"/>
</dbReference>
<keyword evidence="2" id="KW-1133">Transmembrane helix</keyword>
<dbReference type="Pfam" id="PF22967">
    <property type="entry name" value="Ig_NUP210_1st"/>
    <property type="match status" value="1"/>
</dbReference>
<gene>
    <name evidence="7" type="ORF">O3G_MSEX009035</name>
</gene>
<organism evidence="7 8">
    <name type="scientific">Manduca sexta</name>
    <name type="common">Tobacco hawkmoth</name>
    <name type="synonym">Tobacco hornworm</name>
    <dbReference type="NCBI Taxonomy" id="7130"/>
    <lineage>
        <taxon>Eukaryota</taxon>
        <taxon>Metazoa</taxon>
        <taxon>Ecdysozoa</taxon>
        <taxon>Arthropoda</taxon>
        <taxon>Hexapoda</taxon>
        <taxon>Insecta</taxon>
        <taxon>Pterygota</taxon>
        <taxon>Neoptera</taxon>
        <taxon>Endopterygota</taxon>
        <taxon>Lepidoptera</taxon>
        <taxon>Glossata</taxon>
        <taxon>Ditrysia</taxon>
        <taxon>Bombycoidea</taxon>
        <taxon>Sphingidae</taxon>
        <taxon>Sphinginae</taxon>
        <taxon>Sphingini</taxon>
        <taxon>Manduca</taxon>
    </lineage>
</organism>
<evidence type="ECO:0008006" key="9">
    <source>
        <dbReference type="Google" id="ProtNLM"/>
    </source>
</evidence>
<evidence type="ECO:0000256" key="1">
    <source>
        <dbReference type="SAM" id="MobiDB-lite"/>
    </source>
</evidence>
<dbReference type="PANTHER" id="PTHR23019:SF0">
    <property type="entry name" value="NUCLEAR PORE MEMBRANE GLYCOPROTEIN 210"/>
    <property type="match status" value="1"/>
</dbReference>
<keyword evidence="2" id="KW-0472">Membrane</keyword>